<dbReference type="VEuPathDB" id="CryptoDB:Vbra_19641"/>
<feature type="compositionally biased region" description="Polar residues" evidence="1">
    <location>
        <begin position="1"/>
        <end position="10"/>
    </location>
</feature>
<evidence type="ECO:0000256" key="1">
    <source>
        <dbReference type="SAM" id="MobiDB-lite"/>
    </source>
</evidence>
<sequence length="80" mass="9047">MQRETASTASADVEVENQPPPADVTMQQLRGHDTRPAKEAHLCGVGDVRRRLRFRMWGAEKRQDTDKQLENAEASGTKER</sequence>
<evidence type="ECO:0000313" key="2">
    <source>
        <dbReference type="EMBL" id="CEM39372.1"/>
    </source>
</evidence>
<protein>
    <submittedName>
        <fullName evidence="2">Uncharacterized protein</fullName>
    </submittedName>
</protein>
<keyword evidence="3" id="KW-1185">Reference proteome</keyword>
<accession>A0A0G4H6B2</accession>
<dbReference type="InParanoid" id="A0A0G4H6B2"/>
<gene>
    <name evidence="2" type="ORF">Vbra_19641</name>
</gene>
<reference evidence="2" key="1">
    <citation type="submission" date="2014-11" db="EMBL/GenBank/DDBJ databases">
        <authorList>
            <person name="Zhu J."/>
            <person name="Qi W."/>
            <person name="Song R."/>
        </authorList>
    </citation>
    <scope>NUCLEOTIDE SEQUENCE [LARGE SCALE GENOMIC DNA]</scope>
</reference>
<evidence type="ECO:0000313" key="3">
    <source>
        <dbReference type="Proteomes" id="UP000041254"/>
    </source>
</evidence>
<dbReference type="Proteomes" id="UP000041254">
    <property type="component" value="Unassembled WGS sequence"/>
</dbReference>
<feature type="region of interest" description="Disordered" evidence="1">
    <location>
        <begin position="58"/>
        <end position="80"/>
    </location>
</feature>
<feature type="region of interest" description="Disordered" evidence="1">
    <location>
        <begin position="1"/>
        <end position="23"/>
    </location>
</feature>
<proteinExistence type="predicted"/>
<dbReference type="EMBL" id="CDMY01001036">
    <property type="protein sequence ID" value="CEM39372.1"/>
    <property type="molecule type" value="Genomic_DNA"/>
</dbReference>
<name>A0A0G4H6B2_VITBC</name>
<dbReference type="AlphaFoldDB" id="A0A0G4H6B2"/>
<organism evidence="2 3">
    <name type="scientific">Vitrella brassicaformis (strain CCMP3155)</name>
    <dbReference type="NCBI Taxonomy" id="1169540"/>
    <lineage>
        <taxon>Eukaryota</taxon>
        <taxon>Sar</taxon>
        <taxon>Alveolata</taxon>
        <taxon>Colpodellida</taxon>
        <taxon>Vitrellaceae</taxon>
        <taxon>Vitrella</taxon>
    </lineage>
</organism>